<feature type="domain" description="F-box" evidence="1">
    <location>
        <begin position="6"/>
        <end position="52"/>
    </location>
</feature>
<dbReference type="AlphaFoldDB" id="A0A0A9AAL8"/>
<dbReference type="PROSITE" id="PS50181">
    <property type="entry name" value="FBOX"/>
    <property type="match status" value="1"/>
</dbReference>
<sequence>MLEEQEGTLNQLPEDVLANILRRLAPRCLATSRCVCKPWCTIIDTRRLLRSDLLPLSVAGIFINFHGLVLSEFFSRSSTGPTLSDYLPFRGNFRDHCNGLLLLHNYVVNPATRQWVQLPPRPSPHLGTKNFFHKEYLVFDPTLSPHYEVFLIPHASAVSGWFNSDIKLNPAIEELEWPLSPCILHVFSSRTEGWEERSFVREGEAAGTVADMRLDGSYGYHCHNAVYWRGALYVHCQTNFVMRISLLDGKYQVIKPPADIELTPNPKLYLGGSQKGVYCALDDYYVYILDESYGKMEWVRKASISLRHRQTDRPKPWTLQDINYGGSHDEYQDGNDEVIMEQKFEWGFDNNNAVETKEWDSDNDNVIDTEGWGNSNFGGDITFLGFHPYKEVVFLSEGLSRGVAYHLNSSKVQDLGNLSPTHYGTCMGIEPFIKGSFPYTPWMGEFPEEN</sequence>
<name>A0A0A9AAL8_ARUDO</name>
<proteinExistence type="predicted"/>
<dbReference type="Gene3D" id="1.20.1280.50">
    <property type="match status" value="1"/>
</dbReference>
<dbReference type="InterPro" id="IPR036047">
    <property type="entry name" value="F-box-like_dom_sf"/>
</dbReference>
<dbReference type="SUPFAM" id="SSF81383">
    <property type="entry name" value="F-box domain"/>
    <property type="match status" value="1"/>
</dbReference>
<dbReference type="SMART" id="SM00256">
    <property type="entry name" value="FBOX"/>
    <property type="match status" value="1"/>
</dbReference>
<protein>
    <recommendedName>
        <fullName evidence="1">F-box domain-containing protein</fullName>
    </recommendedName>
</protein>
<dbReference type="Pfam" id="PF00646">
    <property type="entry name" value="F-box"/>
    <property type="match status" value="1"/>
</dbReference>
<dbReference type="InterPro" id="IPR001810">
    <property type="entry name" value="F-box_dom"/>
</dbReference>
<accession>A0A0A9AAL8</accession>
<dbReference type="EMBL" id="GBRH01250897">
    <property type="protein sequence ID" value="JAD46998.1"/>
    <property type="molecule type" value="Transcribed_RNA"/>
</dbReference>
<evidence type="ECO:0000313" key="2">
    <source>
        <dbReference type="EMBL" id="JAD46998.1"/>
    </source>
</evidence>
<organism evidence="2">
    <name type="scientific">Arundo donax</name>
    <name type="common">Giant reed</name>
    <name type="synonym">Donax arundinaceus</name>
    <dbReference type="NCBI Taxonomy" id="35708"/>
    <lineage>
        <taxon>Eukaryota</taxon>
        <taxon>Viridiplantae</taxon>
        <taxon>Streptophyta</taxon>
        <taxon>Embryophyta</taxon>
        <taxon>Tracheophyta</taxon>
        <taxon>Spermatophyta</taxon>
        <taxon>Magnoliopsida</taxon>
        <taxon>Liliopsida</taxon>
        <taxon>Poales</taxon>
        <taxon>Poaceae</taxon>
        <taxon>PACMAD clade</taxon>
        <taxon>Arundinoideae</taxon>
        <taxon>Arundineae</taxon>
        <taxon>Arundo</taxon>
    </lineage>
</organism>
<reference evidence="2" key="1">
    <citation type="submission" date="2014-09" db="EMBL/GenBank/DDBJ databases">
        <authorList>
            <person name="Magalhaes I.L.F."/>
            <person name="Oliveira U."/>
            <person name="Santos F.R."/>
            <person name="Vidigal T.H.D.A."/>
            <person name="Brescovit A.D."/>
            <person name="Santos A.J."/>
        </authorList>
    </citation>
    <scope>NUCLEOTIDE SEQUENCE</scope>
    <source>
        <tissue evidence="2">Shoot tissue taken approximately 20 cm above the soil surface</tissue>
    </source>
</reference>
<evidence type="ECO:0000259" key="1">
    <source>
        <dbReference type="PROSITE" id="PS50181"/>
    </source>
</evidence>
<dbReference type="PANTHER" id="PTHR34591">
    <property type="entry name" value="OS03G0653100 PROTEIN-RELATED"/>
    <property type="match status" value="1"/>
</dbReference>
<reference evidence="2" key="2">
    <citation type="journal article" date="2015" name="Data Brief">
        <title>Shoot transcriptome of the giant reed, Arundo donax.</title>
        <authorList>
            <person name="Barrero R.A."/>
            <person name="Guerrero F.D."/>
            <person name="Moolhuijzen P."/>
            <person name="Goolsby J.A."/>
            <person name="Tidwell J."/>
            <person name="Bellgard S.E."/>
            <person name="Bellgard M.I."/>
        </authorList>
    </citation>
    <scope>NUCLEOTIDE SEQUENCE</scope>
    <source>
        <tissue evidence="2">Shoot tissue taken approximately 20 cm above the soil surface</tissue>
    </source>
</reference>